<keyword evidence="4" id="KW-0812">Transmembrane</keyword>
<keyword evidence="1" id="KW-0805">Transcription regulation</keyword>
<evidence type="ECO:0000313" key="6">
    <source>
        <dbReference type="EMBL" id="MBP1966574.1"/>
    </source>
</evidence>
<dbReference type="InterPro" id="IPR018062">
    <property type="entry name" value="HTH_AraC-typ_CS"/>
</dbReference>
<evidence type="ECO:0000313" key="7">
    <source>
        <dbReference type="Proteomes" id="UP001519344"/>
    </source>
</evidence>
<evidence type="ECO:0000259" key="5">
    <source>
        <dbReference type="PROSITE" id="PS01124"/>
    </source>
</evidence>
<protein>
    <submittedName>
        <fullName evidence="6">AraC-like DNA-binding protein</fullName>
    </submittedName>
</protein>
<name>A0ABS4I6M3_9BACL</name>
<evidence type="ECO:0000256" key="4">
    <source>
        <dbReference type="SAM" id="Phobius"/>
    </source>
</evidence>
<dbReference type="EMBL" id="JAGGKV010000023">
    <property type="protein sequence ID" value="MBP1966574.1"/>
    <property type="molecule type" value="Genomic_DNA"/>
</dbReference>
<sequence>MMKSILQLKLKTRSIMTKLLLSFLAIIVLFVSFNLVSLVLFRKSIHDEIIKYNDANLSHTAQSFEQYFQLLNNVIVSMYLDDHILQLKGPNVDYVAAGAVMDDVRSKVNNQQLFLNNLFVYDVKHSLVLEQLRGSSLEVMFSEHYTSPIYTSEFWKKEFAEPFSTKLYPAATFTGIQTNPTSQTGLVFPYMVKSKLYPDFVMLAFIDVEKLYHAYHQSINDNFYILSPQNEPLFSSDQTGKRELPALEPGKGWVKSGGSYYFYEKGEFSGLTYINIVPDASISARIVRLNVTLLVLLIVAVAISVLVSVFFSRRFNNPVKKIVESIRHLNEKKDSDGKAANEFEIINENIGRMLRMNQEALSDLEEKKSLLHYYTLMSRLKRIRVGNQESLQQIESDERPFRFALFQLTFKARFKEEMSGEEERATSFIREYVNQAISGEMKGAQTLQIESNQILSIIYLDEDDTRFTAMLDKVKEVLAADSQYCFFTIAVSSRYDHTSQMTAAYEEVIQMMKLRPFDDETCVLTAGQVHEKNFLPTAALEHELNVNLQEGNDALAMQSLHRIVAQMKKKGIGTARFHRFAEETTDKVIRMLHVGDNEDLYRLSGFISSVYTVEQLEQYFETLVKEATRLVRLKKEERDQIVSFVENYTMEHYAEDISLESVASKLNITGGYLSTYFKEKTGMNFVDYVNEFRIKQAMNLLQQSEMKIQDIATATGYQSLSSFNRTFKKFSGVTPSEYRRLL</sequence>
<proteinExistence type="predicted"/>
<gene>
    <name evidence="6" type="ORF">J2Z65_005834</name>
</gene>
<dbReference type="PROSITE" id="PS00041">
    <property type="entry name" value="HTH_ARAC_FAMILY_1"/>
    <property type="match status" value="1"/>
</dbReference>
<feature type="transmembrane region" description="Helical" evidence="4">
    <location>
        <begin position="291"/>
        <end position="311"/>
    </location>
</feature>
<dbReference type="InterPro" id="IPR020449">
    <property type="entry name" value="Tscrpt_reg_AraC-type_HTH"/>
</dbReference>
<evidence type="ECO:0000256" key="1">
    <source>
        <dbReference type="ARBA" id="ARBA00023015"/>
    </source>
</evidence>
<dbReference type="SMART" id="SM00342">
    <property type="entry name" value="HTH_ARAC"/>
    <property type="match status" value="1"/>
</dbReference>
<dbReference type="InterPro" id="IPR018060">
    <property type="entry name" value="HTH_AraC"/>
</dbReference>
<keyword evidence="4" id="KW-0472">Membrane</keyword>
<reference evidence="6 7" key="1">
    <citation type="submission" date="2021-03" db="EMBL/GenBank/DDBJ databases">
        <title>Genomic Encyclopedia of Type Strains, Phase IV (KMG-IV): sequencing the most valuable type-strain genomes for metagenomic binning, comparative biology and taxonomic classification.</title>
        <authorList>
            <person name="Goeker M."/>
        </authorList>
    </citation>
    <scope>NUCLEOTIDE SEQUENCE [LARGE SCALE GENOMIC DNA]</scope>
    <source>
        <strain evidence="6 7">DSM 24950</strain>
    </source>
</reference>
<dbReference type="Proteomes" id="UP001519344">
    <property type="component" value="Unassembled WGS sequence"/>
</dbReference>
<feature type="transmembrane region" description="Helical" evidence="4">
    <location>
        <begin position="20"/>
        <end position="41"/>
    </location>
</feature>
<dbReference type="PANTHER" id="PTHR43280:SF2">
    <property type="entry name" value="HTH-TYPE TRANSCRIPTIONAL REGULATOR EXSA"/>
    <property type="match status" value="1"/>
</dbReference>
<dbReference type="PROSITE" id="PS01124">
    <property type="entry name" value="HTH_ARAC_FAMILY_2"/>
    <property type="match status" value="1"/>
</dbReference>
<dbReference type="Gene3D" id="6.10.340.10">
    <property type="match status" value="1"/>
</dbReference>
<organism evidence="6 7">
    <name type="scientific">Paenibacillus aceris</name>
    <dbReference type="NCBI Taxonomy" id="869555"/>
    <lineage>
        <taxon>Bacteria</taxon>
        <taxon>Bacillati</taxon>
        <taxon>Bacillota</taxon>
        <taxon>Bacilli</taxon>
        <taxon>Bacillales</taxon>
        <taxon>Paenibacillaceae</taxon>
        <taxon>Paenibacillus</taxon>
    </lineage>
</organism>
<keyword evidence="7" id="KW-1185">Reference proteome</keyword>
<dbReference type="PANTHER" id="PTHR43280">
    <property type="entry name" value="ARAC-FAMILY TRANSCRIPTIONAL REGULATOR"/>
    <property type="match status" value="1"/>
</dbReference>
<accession>A0ABS4I6M3</accession>
<dbReference type="SUPFAM" id="SSF46689">
    <property type="entry name" value="Homeodomain-like"/>
    <property type="match status" value="2"/>
</dbReference>
<evidence type="ECO:0000256" key="3">
    <source>
        <dbReference type="ARBA" id="ARBA00023163"/>
    </source>
</evidence>
<keyword evidence="4" id="KW-1133">Transmembrane helix</keyword>
<comment type="caution">
    <text evidence="6">The sequence shown here is derived from an EMBL/GenBank/DDBJ whole genome shotgun (WGS) entry which is preliminary data.</text>
</comment>
<keyword evidence="3" id="KW-0804">Transcription</keyword>
<feature type="domain" description="HTH araC/xylS-type" evidence="5">
    <location>
        <begin position="639"/>
        <end position="741"/>
    </location>
</feature>
<keyword evidence="2" id="KW-0238">DNA-binding</keyword>
<dbReference type="PRINTS" id="PR00032">
    <property type="entry name" value="HTHARAC"/>
</dbReference>
<dbReference type="InterPro" id="IPR009057">
    <property type="entry name" value="Homeodomain-like_sf"/>
</dbReference>
<dbReference type="Pfam" id="PF12833">
    <property type="entry name" value="HTH_18"/>
    <property type="match status" value="1"/>
</dbReference>
<dbReference type="Gene3D" id="1.10.10.60">
    <property type="entry name" value="Homeodomain-like"/>
    <property type="match status" value="2"/>
</dbReference>
<evidence type="ECO:0000256" key="2">
    <source>
        <dbReference type="ARBA" id="ARBA00023125"/>
    </source>
</evidence>